<dbReference type="SUPFAM" id="SSF52266">
    <property type="entry name" value="SGNH hydrolase"/>
    <property type="match status" value="1"/>
</dbReference>
<dbReference type="OrthoDB" id="10538175at2759"/>
<evidence type="ECO:0000313" key="1">
    <source>
        <dbReference type="EMBL" id="MPC95819.1"/>
    </source>
</evidence>
<sequence>MWLFGDSLMRGIGKEIYSLSKGGYKVMDKRRPGANIQGIREAVMNSLHQMEPKDLVVIEGGANRLEDIGG</sequence>
<keyword evidence="2" id="KW-1185">Reference proteome</keyword>
<evidence type="ECO:0000313" key="2">
    <source>
        <dbReference type="Proteomes" id="UP000324222"/>
    </source>
</evidence>
<dbReference type="EMBL" id="VSRR010103674">
    <property type="protein sequence ID" value="MPC95819.1"/>
    <property type="molecule type" value="Genomic_DNA"/>
</dbReference>
<protein>
    <submittedName>
        <fullName evidence="1">Uncharacterized protein</fullName>
    </submittedName>
</protein>
<gene>
    <name evidence="1" type="ORF">E2C01_091046</name>
</gene>
<comment type="caution">
    <text evidence="1">The sequence shown here is derived from an EMBL/GenBank/DDBJ whole genome shotgun (WGS) entry which is preliminary data.</text>
</comment>
<organism evidence="1 2">
    <name type="scientific">Portunus trituberculatus</name>
    <name type="common">Swimming crab</name>
    <name type="synonym">Neptunus trituberculatus</name>
    <dbReference type="NCBI Taxonomy" id="210409"/>
    <lineage>
        <taxon>Eukaryota</taxon>
        <taxon>Metazoa</taxon>
        <taxon>Ecdysozoa</taxon>
        <taxon>Arthropoda</taxon>
        <taxon>Crustacea</taxon>
        <taxon>Multicrustacea</taxon>
        <taxon>Malacostraca</taxon>
        <taxon>Eumalacostraca</taxon>
        <taxon>Eucarida</taxon>
        <taxon>Decapoda</taxon>
        <taxon>Pleocyemata</taxon>
        <taxon>Brachyura</taxon>
        <taxon>Eubrachyura</taxon>
        <taxon>Portunoidea</taxon>
        <taxon>Portunidae</taxon>
        <taxon>Portuninae</taxon>
        <taxon>Portunus</taxon>
    </lineage>
</organism>
<dbReference type="AlphaFoldDB" id="A0A5B7JLZ6"/>
<reference evidence="1 2" key="1">
    <citation type="submission" date="2019-05" db="EMBL/GenBank/DDBJ databases">
        <title>Another draft genome of Portunus trituberculatus and its Hox gene families provides insights of decapod evolution.</title>
        <authorList>
            <person name="Jeong J.-H."/>
            <person name="Song I."/>
            <person name="Kim S."/>
            <person name="Choi T."/>
            <person name="Kim D."/>
            <person name="Ryu S."/>
            <person name="Kim W."/>
        </authorList>
    </citation>
    <scope>NUCLEOTIDE SEQUENCE [LARGE SCALE GENOMIC DNA]</scope>
    <source>
        <tissue evidence="1">Muscle</tissue>
    </source>
</reference>
<dbReference type="Proteomes" id="UP000324222">
    <property type="component" value="Unassembled WGS sequence"/>
</dbReference>
<name>A0A5B7JLZ6_PORTR</name>
<accession>A0A5B7JLZ6</accession>
<proteinExistence type="predicted"/>